<accession>A0ABV8HQ52</accession>
<sequence>MPLRDARIADISARLTAVGLAPELKEYANRTSIEARVPDSFPAESWPEVLAVLETADGFGLADSAARGRSLWATIRKSAPAATPAAWTPHDQP</sequence>
<organism evidence="1 2">
    <name type="scientific">Streptomyces polygonati</name>
    <dbReference type="NCBI Taxonomy" id="1617087"/>
    <lineage>
        <taxon>Bacteria</taxon>
        <taxon>Bacillati</taxon>
        <taxon>Actinomycetota</taxon>
        <taxon>Actinomycetes</taxon>
        <taxon>Kitasatosporales</taxon>
        <taxon>Streptomycetaceae</taxon>
        <taxon>Streptomyces</taxon>
    </lineage>
</organism>
<evidence type="ECO:0000313" key="2">
    <source>
        <dbReference type="Proteomes" id="UP001595765"/>
    </source>
</evidence>
<dbReference type="Proteomes" id="UP001595765">
    <property type="component" value="Unassembled WGS sequence"/>
</dbReference>
<gene>
    <name evidence="1" type="ORF">ACFO3J_21625</name>
</gene>
<reference evidence="2" key="1">
    <citation type="journal article" date="2019" name="Int. J. Syst. Evol. Microbiol.">
        <title>The Global Catalogue of Microorganisms (GCM) 10K type strain sequencing project: providing services to taxonomists for standard genome sequencing and annotation.</title>
        <authorList>
            <consortium name="The Broad Institute Genomics Platform"/>
            <consortium name="The Broad Institute Genome Sequencing Center for Infectious Disease"/>
            <person name="Wu L."/>
            <person name="Ma J."/>
        </authorList>
    </citation>
    <scope>NUCLEOTIDE SEQUENCE [LARGE SCALE GENOMIC DNA]</scope>
    <source>
        <strain evidence="2">CGMCC 4.7237</strain>
    </source>
</reference>
<proteinExistence type="predicted"/>
<dbReference type="EMBL" id="JBHSBB010000014">
    <property type="protein sequence ID" value="MFC4034055.1"/>
    <property type="molecule type" value="Genomic_DNA"/>
</dbReference>
<keyword evidence="2" id="KW-1185">Reference proteome</keyword>
<protein>
    <submittedName>
        <fullName evidence="1">Uncharacterized protein</fullName>
    </submittedName>
</protein>
<dbReference type="RefSeq" id="WP_386431553.1">
    <property type="nucleotide sequence ID" value="NZ_JBHSBB010000014.1"/>
</dbReference>
<name>A0ABV8HQ52_9ACTN</name>
<evidence type="ECO:0000313" key="1">
    <source>
        <dbReference type="EMBL" id="MFC4034055.1"/>
    </source>
</evidence>
<comment type="caution">
    <text evidence="1">The sequence shown here is derived from an EMBL/GenBank/DDBJ whole genome shotgun (WGS) entry which is preliminary data.</text>
</comment>